<feature type="compositionally biased region" description="Basic and acidic residues" evidence="1">
    <location>
        <begin position="1"/>
        <end position="43"/>
    </location>
</feature>
<dbReference type="EMBL" id="BMXE01000010">
    <property type="protein sequence ID" value="GHB47801.1"/>
    <property type="molecule type" value="Genomic_DNA"/>
</dbReference>
<gene>
    <name evidence="2" type="ORF">GCM10007094_41380</name>
</gene>
<comment type="caution">
    <text evidence="2">The sequence shown here is derived from an EMBL/GenBank/DDBJ whole genome shotgun (WGS) entry which is preliminary data.</text>
</comment>
<sequence length="151" mass="16312">MDKVLKGTDAEKIRQLKDAAENWEKAGDTRAENAKAEKNDAAAKRGTNKNGEAGDAEDRSADEENKASDNYSKAAKNWDKIAKSSGNQAEIESAEKKAKAARQKAKEAKERAAQAHERAGTDHGNNNDGQKKAASLEKAAVEREELAEGNF</sequence>
<evidence type="ECO:0000313" key="3">
    <source>
        <dbReference type="Proteomes" id="UP000637980"/>
    </source>
</evidence>
<organism evidence="2 3">
    <name type="scientific">Pseudovibrio japonicus</name>
    <dbReference type="NCBI Taxonomy" id="366534"/>
    <lineage>
        <taxon>Bacteria</taxon>
        <taxon>Pseudomonadati</taxon>
        <taxon>Pseudomonadota</taxon>
        <taxon>Alphaproteobacteria</taxon>
        <taxon>Hyphomicrobiales</taxon>
        <taxon>Stappiaceae</taxon>
        <taxon>Pseudovibrio</taxon>
    </lineage>
</organism>
<keyword evidence="3" id="KW-1185">Reference proteome</keyword>
<feature type="region of interest" description="Disordered" evidence="1">
    <location>
        <begin position="1"/>
        <end position="151"/>
    </location>
</feature>
<proteinExistence type="predicted"/>
<dbReference type="Proteomes" id="UP000637980">
    <property type="component" value="Unassembled WGS sequence"/>
</dbReference>
<evidence type="ECO:0000313" key="2">
    <source>
        <dbReference type="EMBL" id="GHB47801.1"/>
    </source>
</evidence>
<feature type="compositionally biased region" description="Basic and acidic residues" evidence="1">
    <location>
        <begin position="56"/>
        <end position="67"/>
    </location>
</feature>
<reference evidence="3" key="1">
    <citation type="journal article" date="2019" name="Int. J. Syst. Evol. Microbiol.">
        <title>The Global Catalogue of Microorganisms (GCM) 10K type strain sequencing project: providing services to taxonomists for standard genome sequencing and annotation.</title>
        <authorList>
            <consortium name="The Broad Institute Genomics Platform"/>
            <consortium name="The Broad Institute Genome Sequencing Center for Infectious Disease"/>
            <person name="Wu L."/>
            <person name="Ma J."/>
        </authorList>
    </citation>
    <scope>NUCLEOTIDE SEQUENCE [LARGE SCALE GENOMIC DNA]</scope>
    <source>
        <strain evidence="3">KCTC 12861</strain>
    </source>
</reference>
<feature type="compositionally biased region" description="Basic and acidic residues" evidence="1">
    <location>
        <begin position="129"/>
        <end position="151"/>
    </location>
</feature>
<protein>
    <submittedName>
        <fullName evidence="2">Uncharacterized protein</fullName>
    </submittedName>
</protein>
<feature type="compositionally biased region" description="Basic and acidic residues" evidence="1">
    <location>
        <begin position="93"/>
        <end position="121"/>
    </location>
</feature>
<dbReference type="RefSeq" id="WP_189438712.1">
    <property type="nucleotide sequence ID" value="NZ_BMXE01000010.1"/>
</dbReference>
<accession>A0ABQ3ERZ0</accession>
<name>A0ABQ3ERZ0_9HYPH</name>
<evidence type="ECO:0000256" key="1">
    <source>
        <dbReference type="SAM" id="MobiDB-lite"/>
    </source>
</evidence>